<evidence type="ECO:0000313" key="4">
    <source>
        <dbReference type="EMBL" id="KAK5609222.1"/>
    </source>
</evidence>
<feature type="domain" description="Ig-like" evidence="3">
    <location>
        <begin position="172"/>
        <end position="271"/>
    </location>
</feature>
<dbReference type="InterPro" id="IPR036179">
    <property type="entry name" value="Ig-like_dom_sf"/>
</dbReference>
<proteinExistence type="predicted"/>
<dbReference type="SUPFAM" id="SSF48726">
    <property type="entry name" value="Immunoglobulin"/>
    <property type="match status" value="2"/>
</dbReference>
<keyword evidence="5" id="KW-1185">Reference proteome</keyword>
<dbReference type="InterPro" id="IPR003599">
    <property type="entry name" value="Ig_sub"/>
</dbReference>
<comment type="caution">
    <text evidence="4">The sequence shown here is derived from an EMBL/GenBank/DDBJ whole genome shotgun (WGS) entry which is preliminary data.</text>
</comment>
<dbReference type="AlphaFoldDB" id="A0AAV9RJQ3"/>
<gene>
    <name evidence="4" type="ORF">CRENBAI_014712</name>
</gene>
<dbReference type="InterPro" id="IPR013783">
    <property type="entry name" value="Ig-like_fold"/>
</dbReference>
<dbReference type="Pfam" id="PF07686">
    <property type="entry name" value="V-set"/>
    <property type="match status" value="2"/>
</dbReference>
<protein>
    <recommendedName>
        <fullName evidence="3">Ig-like domain-containing protein</fullName>
    </recommendedName>
</protein>
<dbReference type="InterPro" id="IPR003598">
    <property type="entry name" value="Ig_sub2"/>
</dbReference>
<dbReference type="EMBL" id="JAHHUM010001759">
    <property type="protein sequence ID" value="KAK5609222.1"/>
    <property type="molecule type" value="Genomic_DNA"/>
</dbReference>
<dbReference type="PROSITE" id="PS50835">
    <property type="entry name" value="IG_LIKE"/>
    <property type="match status" value="2"/>
</dbReference>
<reference evidence="4 5" key="1">
    <citation type="submission" date="2021-06" db="EMBL/GenBank/DDBJ databases">
        <authorList>
            <person name="Palmer J.M."/>
        </authorList>
    </citation>
    <scope>NUCLEOTIDE SEQUENCE [LARGE SCALE GENOMIC DNA]</scope>
    <source>
        <strain evidence="4 5">MEX-2019</strain>
        <tissue evidence="4">Muscle</tissue>
    </source>
</reference>
<evidence type="ECO:0000313" key="5">
    <source>
        <dbReference type="Proteomes" id="UP001311232"/>
    </source>
</evidence>
<dbReference type="Gene3D" id="2.60.40.10">
    <property type="entry name" value="Immunoglobulins"/>
    <property type="match status" value="2"/>
</dbReference>
<dbReference type="CDD" id="cd00099">
    <property type="entry name" value="IgV"/>
    <property type="match status" value="1"/>
</dbReference>
<evidence type="ECO:0000259" key="3">
    <source>
        <dbReference type="PROSITE" id="PS50835"/>
    </source>
</evidence>
<dbReference type="PANTHER" id="PTHR23268">
    <property type="entry name" value="T-CELL RECEPTOR BETA CHAIN"/>
    <property type="match status" value="1"/>
</dbReference>
<dbReference type="InterPro" id="IPR007110">
    <property type="entry name" value="Ig-like_dom"/>
</dbReference>
<dbReference type="GO" id="GO:0005886">
    <property type="term" value="C:plasma membrane"/>
    <property type="evidence" value="ECO:0007669"/>
    <property type="project" value="TreeGrafter"/>
</dbReference>
<name>A0AAV9RJQ3_9TELE</name>
<evidence type="ECO:0000256" key="2">
    <source>
        <dbReference type="ARBA" id="ARBA00022859"/>
    </source>
</evidence>
<feature type="domain" description="Ig-like" evidence="3">
    <location>
        <begin position="38"/>
        <end position="131"/>
    </location>
</feature>
<dbReference type="InterPro" id="IPR050413">
    <property type="entry name" value="TCR_beta_variable"/>
</dbReference>
<dbReference type="GO" id="GO:0007166">
    <property type="term" value="P:cell surface receptor signaling pathway"/>
    <property type="evidence" value="ECO:0007669"/>
    <property type="project" value="TreeGrafter"/>
</dbReference>
<keyword evidence="1" id="KW-0732">Signal</keyword>
<dbReference type="PANTHER" id="PTHR23268:SF28">
    <property type="entry name" value="T CELL RECEPTOR BETA VARIABLE 19"/>
    <property type="match status" value="1"/>
</dbReference>
<sequence>MESCGLSQSPDLEFIEMPKGCVCGSDVKQTLLLWKSLGEDATMECSHTKGAAYFQMYWYRQLPGETMKLIVFTSTALKDHDFGEFKKEKFSASKTEVERGTFTVKNLQPEDKGLYFCAREETFQKKKDALSVKKLQPEDNGVDKEEDTDTMIRNLSTITLLLLSICYLCLSSKVQQDPPSILGSPQDPATISCSHSISSYNVILWYKKPTGDSALKLIGHTIYASATLEDEFKDHFEVSGDGSKKSELHVQKLQPEDSSSYYCAASRHSAV</sequence>
<dbReference type="Proteomes" id="UP001311232">
    <property type="component" value="Unassembled WGS sequence"/>
</dbReference>
<accession>A0AAV9RJQ3</accession>
<dbReference type="InterPro" id="IPR013106">
    <property type="entry name" value="Ig_V-set"/>
</dbReference>
<organism evidence="4 5">
    <name type="scientific">Crenichthys baileyi</name>
    <name type="common">White River springfish</name>
    <dbReference type="NCBI Taxonomy" id="28760"/>
    <lineage>
        <taxon>Eukaryota</taxon>
        <taxon>Metazoa</taxon>
        <taxon>Chordata</taxon>
        <taxon>Craniata</taxon>
        <taxon>Vertebrata</taxon>
        <taxon>Euteleostomi</taxon>
        <taxon>Actinopterygii</taxon>
        <taxon>Neopterygii</taxon>
        <taxon>Teleostei</taxon>
        <taxon>Neoteleostei</taxon>
        <taxon>Acanthomorphata</taxon>
        <taxon>Ovalentaria</taxon>
        <taxon>Atherinomorphae</taxon>
        <taxon>Cyprinodontiformes</taxon>
        <taxon>Goodeidae</taxon>
        <taxon>Crenichthys</taxon>
    </lineage>
</organism>
<dbReference type="SMART" id="SM00409">
    <property type="entry name" value="IG"/>
    <property type="match status" value="2"/>
</dbReference>
<keyword evidence="2" id="KW-0391">Immunity</keyword>
<evidence type="ECO:0000256" key="1">
    <source>
        <dbReference type="ARBA" id="ARBA00022729"/>
    </source>
</evidence>
<dbReference type="SMART" id="SM00408">
    <property type="entry name" value="IGc2"/>
    <property type="match status" value="2"/>
</dbReference>
<dbReference type="GO" id="GO:0002376">
    <property type="term" value="P:immune system process"/>
    <property type="evidence" value="ECO:0007669"/>
    <property type="project" value="UniProtKB-KW"/>
</dbReference>
<dbReference type="SMART" id="SM00406">
    <property type="entry name" value="IGv"/>
    <property type="match status" value="2"/>
</dbReference>